<evidence type="ECO:0000256" key="8">
    <source>
        <dbReference type="ARBA" id="ARBA00023180"/>
    </source>
</evidence>
<evidence type="ECO:0000256" key="3">
    <source>
        <dbReference type="ARBA" id="ARBA00022692"/>
    </source>
</evidence>
<evidence type="ECO:0000256" key="4">
    <source>
        <dbReference type="ARBA" id="ARBA00022989"/>
    </source>
</evidence>
<dbReference type="Proteomes" id="UP000245216">
    <property type="component" value="Unassembled WGS sequence"/>
</dbReference>
<dbReference type="RefSeq" id="WP_086061645.1">
    <property type="nucleotide sequence ID" value="NZ_MSZP01000002.1"/>
</dbReference>
<keyword evidence="2" id="KW-0813">Transport</keyword>
<dbReference type="GO" id="GO:0016020">
    <property type="term" value="C:membrane"/>
    <property type="evidence" value="ECO:0007669"/>
    <property type="project" value="UniProtKB-SubCell"/>
</dbReference>
<dbReference type="InterPro" id="IPR001320">
    <property type="entry name" value="Iontro_rcpt_C"/>
</dbReference>
<organism evidence="13 14">
    <name type="scientific">Alcaligenes faecalis</name>
    <dbReference type="NCBI Taxonomy" id="511"/>
    <lineage>
        <taxon>Bacteria</taxon>
        <taxon>Pseudomonadati</taxon>
        <taxon>Pseudomonadota</taxon>
        <taxon>Betaproteobacteria</taxon>
        <taxon>Burkholderiales</taxon>
        <taxon>Alcaligenaceae</taxon>
        <taxon>Alcaligenes</taxon>
    </lineage>
</organism>
<feature type="transmembrane region" description="Helical" evidence="10">
    <location>
        <begin position="223"/>
        <end position="248"/>
    </location>
</feature>
<keyword evidence="7" id="KW-0675">Receptor</keyword>
<protein>
    <submittedName>
        <fullName evidence="13">ABC transporter substrate-binding protein</fullName>
    </submittedName>
</protein>
<dbReference type="PANTHER" id="PTHR18966">
    <property type="entry name" value="IONOTROPIC GLUTAMATE RECEPTOR"/>
    <property type="match status" value="1"/>
</dbReference>
<keyword evidence="4 10" id="KW-1133">Transmembrane helix</keyword>
<feature type="domain" description="Ionotropic glutamate receptor C-terminal" evidence="12">
    <location>
        <begin position="43"/>
        <end position="371"/>
    </location>
</feature>
<evidence type="ECO:0000256" key="7">
    <source>
        <dbReference type="ARBA" id="ARBA00023170"/>
    </source>
</evidence>
<evidence type="ECO:0000259" key="11">
    <source>
        <dbReference type="SMART" id="SM00062"/>
    </source>
</evidence>
<evidence type="ECO:0000256" key="6">
    <source>
        <dbReference type="ARBA" id="ARBA00023136"/>
    </source>
</evidence>
<reference evidence="13 14" key="1">
    <citation type="submission" date="2018-05" db="EMBL/GenBank/DDBJ databases">
        <title>Genome Sequence of an Efficient Indole-Degrading Bacterium, Alcaligenes sp.YBY.</title>
        <authorList>
            <person name="Yang B."/>
        </authorList>
    </citation>
    <scope>NUCLEOTIDE SEQUENCE [LARGE SCALE GENOMIC DNA]</scope>
    <source>
        <strain evidence="13 14">YBY</strain>
    </source>
</reference>
<dbReference type="Gene3D" id="3.40.190.10">
    <property type="entry name" value="Periplasmic binding protein-like II"/>
    <property type="match status" value="3"/>
</dbReference>
<dbReference type="InterPro" id="IPR015683">
    <property type="entry name" value="Ionotropic_Glu_rcpt"/>
</dbReference>
<dbReference type="SUPFAM" id="SSF53850">
    <property type="entry name" value="Periplasmic binding protein-like II"/>
    <property type="match status" value="1"/>
</dbReference>
<dbReference type="InterPro" id="IPR001638">
    <property type="entry name" value="Solute-binding_3/MltF_N"/>
</dbReference>
<evidence type="ECO:0000313" key="14">
    <source>
        <dbReference type="Proteomes" id="UP000245216"/>
    </source>
</evidence>
<name>A0A2U2BI42_ALCFA</name>
<evidence type="ECO:0000256" key="9">
    <source>
        <dbReference type="ARBA" id="ARBA00023303"/>
    </source>
</evidence>
<accession>A0A2U2BI42</accession>
<dbReference type="GO" id="GO:0015276">
    <property type="term" value="F:ligand-gated monoatomic ion channel activity"/>
    <property type="evidence" value="ECO:0007669"/>
    <property type="project" value="InterPro"/>
</dbReference>
<keyword evidence="6 10" id="KW-0472">Membrane</keyword>
<gene>
    <name evidence="13" type="ORF">DF183_10900</name>
</gene>
<dbReference type="Pfam" id="PF00497">
    <property type="entry name" value="SBP_bac_3"/>
    <property type="match status" value="1"/>
</dbReference>
<evidence type="ECO:0000259" key="12">
    <source>
        <dbReference type="SMART" id="SM00079"/>
    </source>
</evidence>
<proteinExistence type="predicted"/>
<evidence type="ECO:0000313" key="13">
    <source>
        <dbReference type="EMBL" id="PWE13680.1"/>
    </source>
</evidence>
<feature type="transmembrane region" description="Helical" evidence="10">
    <location>
        <begin position="156"/>
        <end position="174"/>
    </location>
</feature>
<keyword evidence="3 10" id="KW-0812">Transmembrane</keyword>
<dbReference type="STRING" id="511.UZ73_14020"/>
<keyword evidence="8" id="KW-0325">Glycoprotein</keyword>
<sequence>MQTSLLSRHQLGRRIAQARLLCLAFLLVLLVAFPQTGHGKEPPLTVGVLVSPPFVMKNDGAFTGLAIDLWENLAADKDWAYEYKEYRTFRDLLGATESGALDVAMTNLTITQQRALKVDFTQPWFDGGMRLMVSSDQGTGFQSVIKGLAQAGFITAYAWIAFVILFATGVLTLFDRRFDQSFPARWRDGVAESFYTVMSVVTSGRAPARKNLFGWLGRIWQGLWLVCGVGILAFVTSSVTSVMTTLAISNQINSVDDLKGRPVGVLVGTVEEDYARKQGLAMRSYPDLEQATTALGNGDVVAVIADAPVLEYYVHSNPGLPVNVVGRLFERDKYGFALPLQSELSREVTLAVLGAVDEGKVDEFKTKYFGLGQ</sequence>
<dbReference type="AlphaFoldDB" id="A0A2U2BI42"/>
<evidence type="ECO:0000256" key="1">
    <source>
        <dbReference type="ARBA" id="ARBA00004141"/>
    </source>
</evidence>
<dbReference type="SMART" id="SM00079">
    <property type="entry name" value="PBPe"/>
    <property type="match status" value="1"/>
</dbReference>
<dbReference type="EMBL" id="QEXO01000003">
    <property type="protein sequence ID" value="PWE13680.1"/>
    <property type="molecule type" value="Genomic_DNA"/>
</dbReference>
<keyword evidence="5" id="KW-0406">Ion transport</keyword>
<evidence type="ECO:0000256" key="5">
    <source>
        <dbReference type="ARBA" id="ARBA00023065"/>
    </source>
</evidence>
<comment type="subcellular location">
    <subcellularLocation>
        <location evidence="1">Membrane</location>
        <topology evidence="1">Multi-pass membrane protein</topology>
    </subcellularLocation>
</comment>
<evidence type="ECO:0000256" key="2">
    <source>
        <dbReference type="ARBA" id="ARBA00022448"/>
    </source>
</evidence>
<dbReference type="SMART" id="SM00062">
    <property type="entry name" value="PBPb"/>
    <property type="match status" value="1"/>
</dbReference>
<evidence type="ECO:0000256" key="10">
    <source>
        <dbReference type="SAM" id="Phobius"/>
    </source>
</evidence>
<reference evidence="13 14" key="2">
    <citation type="submission" date="2018-05" db="EMBL/GenBank/DDBJ databases">
        <authorList>
            <person name="Lanie J.A."/>
            <person name="Ng W.-L."/>
            <person name="Kazmierczak K.M."/>
            <person name="Andrzejewski T.M."/>
            <person name="Davidsen T.M."/>
            <person name="Wayne K.J."/>
            <person name="Tettelin H."/>
            <person name="Glass J.I."/>
            <person name="Rusch D."/>
            <person name="Podicherti R."/>
            <person name="Tsui H.-C.T."/>
            <person name="Winkler M.E."/>
        </authorList>
    </citation>
    <scope>NUCLEOTIDE SEQUENCE [LARGE SCALE GENOMIC DNA]</scope>
    <source>
        <strain evidence="13 14">YBY</strain>
    </source>
</reference>
<feature type="domain" description="Solute-binding protein family 3/N-terminal" evidence="11">
    <location>
        <begin position="43"/>
        <end position="372"/>
    </location>
</feature>
<keyword evidence="9" id="KW-0407">Ion channel</keyword>
<comment type="caution">
    <text evidence="13">The sequence shown here is derived from an EMBL/GenBank/DDBJ whole genome shotgun (WGS) entry which is preliminary data.</text>
</comment>